<comment type="caution">
    <text evidence="1">The sequence shown here is derived from an EMBL/GenBank/DDBJ whole genome shotgun (WGS) entry which is preliminary data.</text>
</comment>
<dbReference type="OrthoDB" id="10462575at2759"/>
<evidence type="ECO:0000313" key="2">
    <source>
        <dbReference type="Proteomes" id="UP000308671"/>
    </source>
</evidence>
<keyword evidence="2" id="KW-1185">Reference proteome</keyword>
<accession>A0A4S8R2Z0</accession>
<dbReference type="AlphaFoldDB" id="A0A4S8R2Z0"/>
<gene>
    <name evidence="1" type="ORF">BGAL_0150g00090</name>
</gene>
<dbReference type="EMBL" id="PQXL01000150">
    <property type="protein sequence ID" value="THV50445.1"/>
    <property type="molecule type" value="Genomic_DNA"/>
</dbReference>
<organism evidence="1 2">
    <name type="scientific">Botrytis galanthina</name>
    <dbReference type="NCBI Taxonomy" id="278940"/>
    <lineage>
        <taxon>Eukaryota</taxon>
        <taxon>Fungi</taxon>
        <taxon>Dikarya</taxon>
        <taxon>Ascomycota</taxon>
        <taxon>Pezizomycotina</taxon>
        <taxon>Leotiomycetes</taxon>
        <taxon>Helotiales</taxon>
        <taxon>Sclerotiniaceae</taxon>
        <taxon>Botrytis</taxon>
    </lineage>
</organism>
<evidence type="ECO:0000313" key="1">
    <source>
        <dbReference type="EMBL" id="THV50445.1"/>
    </source>
</evidence>
<proteinExistence type="predicted"/>
<name>A0A4S8R2Z0_9HELO</name>
<reference evidence="1 2" key="1">
    <citation type="submission" date="2017-12" db="EMBL/GenBank/DDBJ databases">
        <title>Comparative genomics of Botrytis spp.</title>
        <authorList>
            <person name="Valero-Jimenez C.A."/>
            <person name="Tapia P."/>
            <person name="Veloso J."/>
            <person name="Silva-Moreno E."/>
            <person name="Staats M."/>
            <person name="Valdes J.H."/>
            <person name="Van Kan J.A.L."/>
        </authorList>
    </citation>
    <scope>NUCLEOTIDE SEQUENCE [LARGE SCALE GENOMIC DNA]</scope>
    <source>
        <strain evidence="1 2">MUCL435</strain>
    </source>
</reference>
<protein>
    <submittedName>
        <fullName evidence="1">Uncharacterized protein</fullName>
    </submittedName>
</protein>
<sequence>MNARQLSTEAAISFMLHQVSIQKLRNPKRTLFRPSRKDSSLLAETIRQPHHVDLAINLLQKELKLEVLGIIIILSMPSRPLLIGLGIMQSPPAPAPAPVV</sequence>
<dbReference type="Proteomes" id="UP000308671">
    <property type="component" value="Unassembled WGS sequence"/>
</dbReference>